<keyword evidence="18" id="KW-1185">Reference proteome</keyword>
<evidence type="ECO:0000256" key="13">
    <source>
        <dbReference type="PIRSR" id="PIRSR037993-1"/>
    </source>
</evidence>
<dbReference type="KEGG" id="gat:120829577"/>
<evidence type="ECO:0000256" key="5">
    <source>
        <dbReference type="ARBA" id="ARBA00022553"/>
    </source>
</evidence>
<dbReference type="InterPro" id="IPR008271">
    <property type="entry name" value="Ser/Thr_kinase_AS"/>
</dbReference>
<dbReference type="AlphaFoldDB" id="A0AAQ4Q6W1"/>
<keyword evidence="5" id="KW-0597">Phosphoprotein</keyword>
<dbReference type="CTD" id="5292"/>
<feature type="active site" description="Proton acceptor" evidence="13">
    <location>
        <position position="167"/>
    </location>
</feature>
<evidence type="ECO:0000256" key="15">
    <source>
        <dbReference type="PROSITE-ProRule" id="PRU10141"/>
    </source>
</evidence>
<protein>
    <recommendedName>
        <fullName evidence="12">Serine/threonine-protein kinase</fullName>
        <ecNumber evidence="12">2.7.11.1</ecNumber>
    </recommendedName>
</protein>
<keyword evidence="7 12" id="KW-0547">Nucleotide-binding</keyword>
<accession>A0AAQ4Q6W1</accession>
<evidence type="ECO:0000256" key="7">
    <source>
        <dbReference type="ARBA" id="ARBA00022741"/>
    </source>
</evidence>
<dbReference type="InterPro" id="IPR017441">
    <property type="entry name" value="Protein_kinase_ATP_BS"/>
</dbReference>
<dbReference type="Ensembl" id="ENSGACT00000079462.1">
    <property type="protein sequence ID" value="ENSGACP00000046437.1"/>
    <property type="gene ID" value="ENSGACG00000004133.2"/>
</dbReference>
<evidence type="ECO:0000256" key="9">
    <source>
        <dbReference type="ARBA" id="ARBA00022840"/>
    </source>
</evidence>
<dbReference type="Pfam" id="PF00069">
    <property type="entry name" value="Pkinase"/>
    <property type="match status" value="1"/>
</dbReference>
<comment type="catalytic activity">
    <reaction evidence="10 12">
        <text>L-threonyl-[protein] + ATP = O-phospho-L-threonyl-[protein] + ADP + H(+)</text>
        <dbReference type="Rhea" id="RHEA:46608"/>
        <dbReference type="Rhea" id="RHEA-COMP:11060"/>
        <dbReference type="Rhea" id="RHEA-COMP:11605"/>
        <dbReference type="ChEBI" id="CHEBI:15378"/>
        <dbReference type="ChEBI" id="CHEBI:30013"/>
        <dbReference type="ChEBI" id="CHEBI:30616"/>
        <dbReference type="ChEBI" id="CHEBI:61977"/>
        <dbReference type="ChEBI" id="CHEBI:456216"/>
        <dbReference type="EC" id="2.7.11.1"/>
    </reaction>
</comment>
<dbReference type="InterPro" id="IPR011009">
    <property type="entry name" value="Kinase-like_dom_sf"/>
</dbReference>
<dbReference type="RefSeq" id="XP_040049760.1">
    <property type="nucleotide sequence ID" value="XM_040193826.1"/>
</dbReference>
<keyword evidence="9 12" id="KW-0067">ATP-binding</keyword>
<dbReference type="PROSITE" id="PS00108">
    <property type="entry name" value="PROTEIN_KINASE_ST"/>
    <property type="match status" value="1"/>
</dbReference>
<evidence type="ECO:0000313" key="17">
    <source>
        <dbReference type="Ensembl" id="ENSGACP00000046437.1"/>
    </source>
</evidence>
<dbReference type="Proteomes" id="UP000007635">
    <property type="component" value="Chromosome XII"/>
</dbReference>
<dbReference type="GeneID" id="120829577"/>
<dbReference type="GO" id="GO:0004674">
    <property type="term" value="F:protein serine/threonine kinase activity"/>
    <property type="evidence" value="ECO:0007669"/>
    <property type="project" value="UniProtKB-UniRule"/>
</dbReference>
<dbReference type="PIRSF" id="PIRSF037993">
    <property type="entry name" value="STPK_Pim-1"/>
    <property type="match status" value="1"/>
</dbReference>
<evidence type="ECO:0000313" key="18">
    <source>
        <dbReference type="Proteomes" id="UP000007635"/>
    </source>
</evidence>
<feature type="binding site" evidence="14">
    <location>
        <position position="128"/>
    </location>
    <ligand>
        <name>ATP</name>
        <dbReference type="ChEBI" id="CHEBI:30616"/>
    </ligand>
</feature>
<comment type="subcellular location">
    <subcellularLocation>
        <location evidence="1">Cytoplasm</location>
    </subcellularLocation>
</comment>
<dbReference type="InterPro" id="IPR000719">
    <property type="entry name" value="Prot_kinase_dom"/>
</dbReference>
<comment type="catalytic activity">
    <reaction evidence="11 12">
        <text>L-seryl-[protein] + ATP = O-phospho-L-seryl-[protein] + ADP + H(+)</text>
        <dbReference type="Rhea" id="RHEA:17989"/>
        <dbReference type="Rhea" id="RHEA-COMP:9863"/>
        <dbReference type="Rhea" id="RHEA-COMP:11604"/>
        <dbReference type="ChEBI" id="CHEBI:15378"/>
        <dbReference type="ChEBI" id="CHEBI:29999"/>
        <dbReference type="ChEBI" id="CHEBI:30616"/>
        <dbReference type="ChEBI" id="CHEBI:83421"/>
        <dbReference type="ChEBI" id="CHEBI:456216"/>
        <dbReference type="EC" id="2.7.11.1"/>
    </reaction>
</comment>
<feature type="binding site" evidence="14">
    <location>
        <position position="121"/>
    </location>
    <ligand>
        <name>ATP</name>
        <dbReference type="ChEBI" id="CHEBI:30616"/>
    </ligand>
</feature>
<dbReference type="FunFam" id="3.30.200.20:FF:000232">
    <property type="entry name" value="Serine/threonine-protein kinase pim-1"/>
    <property type="match status" value="1"/>
</dbReference>
<feature type="domain" description="Protein kinase" evidence="16">
    <location>
        <begin position="38"/>
        <end position="290"/>
    </location>
</feature>
<reference evidence="17" key="2">
    <citation type="submission" date="2025-08" db="UniProtKB">
        <authorList>
            <consortium name="Ensembl"/>
        </authorList>
    </citation>
    <scope>IDENTIFICATION</scope>
</reference>
<dbReference type="GO" id="GO:0106310">
    <property type="term" value="F:protein serine kinase activity"/>
    <property type="evidence" value="ECO:0007669"/>
    <property type="project" value="UniProtKB-UniRule"/>
</dbReference>
<evidence type="ECO:0000256" key="6">
    <source>
        <dbReference type="ARBA" id="ARBA00022679"/>
    </source>
</evidence>
<reference evidence="17 18" key="1">
    <citation type="journal article" date="2021" name="G3 (Bethesda)">
        <title>Improved contiguity of the threespine stickleback genome using long-read sequencing.</title>
        <authorList>
            <person name="Nath S."/>
            <person name="Shaw D.E."/>
            <person name="White M.A."/>
        </authorList>
    </citation>
    <scope>NUCLEOTIDE SEQUENCE [LARGE SCALE GENOMIC DNA]</scope>
    <source>
        <strain evidence="17 18">Lake Benthic</strain>
    </source>
</reference>
<dbReference type="FunFam" id="1.10.510.10:FF:000209">
    <property type="entry name" value="Serine/threonine-protein kinase pim-1"/>
    <property type="match status" value="1"/>
</dbReference>
<evidence type="ECO:0000256" key="12">
    <source>
        <dbReference type="PIRNR" id="PIRNR037993"/>
    </source>
</evidence>
<feature type="binding site" evidence="14">
    <location>
        <begin position="44"/>
        <end position="52"/>
    </location>
    <ligand>
        <name>ATP</name>
        <dbReference type="ChEBI" id="CHEBI:30616"/>
    </ligand>
</feature>
<dbReference type="GeneTree" id="ENSGT00940000153394"/>
<feature type="binding site" evidence="14 15">
    <location>
        <position position="67"/>
    </location>
    <ligand>
        <name>ATP</name>
        <dbReference type="ChEBI" id="CHEBI:30616"/>
    </ligand>
</feature>
<evidence type="ECO:0000256" key="2">
    <source>
        <dbReference type="ARBA" id="ARBA00005505"/>
    </source>
</evidence>
<dbReference type="PANTHER" id="PTHR22984">
    <property type="entry name" value="SERINE/THREONINE-PROTEIN KINASE PIM"/>
    <property type="match status" value="1"/>
</dbReference>
<keyword evidence="3" id="KW-0963">Cytoplasm</keyword>
<comment type="function">
    <text evidence="12">Proto-oncogene with serine/threonine kinase activity involved in cell survival and cell proliferation.</text>
</comment>
<evidence type="ECO:0000256" key="14">
    <source>
        <dbReference type="PIRSR" id="PIRSR037993-2"/>
    </source>
</evidence>
<dbReference type="SUPFAM" id="SSF56112">
    <property type="entry name" value="Protein kinase-like (PK-like)"/>
    <property type="match status" value="1"/>
</dbReference>
<evidence type="ECO:0000256" key="11">
    <source>
        <dbReference type="ARBA" id="ARBA00048679"/>
    </source>
</evidence>
<keyword evidence="8 12" id="KW-0418">Kinase</keyword>
<keyword evidence="4 12" id="KW-0723">Serine/threonine-protein kinase</keyword>
<keyword evidence="6 12" id="KW-0808">Transferase</keyword>
<dbReference type="GO" id="GO:0005737">
    <property type="term" value="C:cytoplasm"/>
    <property type="evidence" value="ECO:0007669"/>
    <property type="project" value="UniProtKB-SubCell"/>
</dbReference>
<comment type="similarity">
    <text evidence="2 12">Belongs to the protein kinase superfamily. CAMK Ser/Thr protein kinase family. PIM subfamily.</text>
</comment>
<sequence>MLLSKLNSLAHISAVDMPAKIQHQVHQGKEREPFEKSYQVGAVLGSGGFGTVYSGTRTADGAPVAVKHVAKDRVSDWGELPNGYRVPMEIVLLKKVCTGFRGVIKMLDWYERPDSFIIVMERPENVKDLFDFITEKGALPEELAHSFFRQVLEAVRHCHGCGVVHRDIKDENILIDLRSGEVKLIDFGSGALLKDTIYTDFDGTRVYSPPEWIKYHRYHGRSATVWSLGVLLYDMVCGDIPFEHDEEITRGQVLFRRRVSTECQQLIKWCLSLRPADRPSFEDIVNHSWMQSAAAPSVPSLLQTEKTAAEIRLHTIGHETAAFASAQVAAAR</sequence>
<evidence type="ECO:0000256" key="3">
    <source>
        <dbReference type="ARBA" id="ARBA00022490"/>
    </source>
</evidence>
<dbReference type="InterPro" id="IPR051138">
    <property type="entry name" value="PIM_Ser/Thr_kinase"/>
</dbReference>
<evidence type="ECO:0000256" key="10">
    <source>
        <dbReference type="ARBA" id="ARBA00047899"/>
    </source>
</evidence>
<dbReference type="GO" id="GO:0005524">
    <property type="term" value="F:ATP binding"/>
    <property type="evidence" value="ECO:0007669"/>
    <property type="project" value="UniProtKB-UniRule"/>
</dbReference>
<reference evidence="17" key="3">
    <citation type="submission" date="2025-09" db="UniProtKB">
        <authorList>
            <consortium name="Ensembl"/>
        </authorList>
    </citation>
    <scope>IDENTIFICATION</scope>
</reference>
<dbReference type="EC" id="2.7.11.1" evidence="12"/>
<dbReference type="GO" id="GO:0043066">
    <property type="term" value="P:negative regulation of apoptotic process"/>
    <property type="evidence" value="ECO:0007669"/>
    <property type="project" value="UniProtKB-UniRule"/>
</dbReference>
<dbReference type="InterPro" id="IPR017348">
    <property type="entry name" value="PIM1/2/3"/>
</dbReference>
<evidence type="ECO:0000256" key="8">
    <source>
        <dbReference type="ARBA" id="ARBA00022777"/>
    </source>
</evidence>
<proteinExistence type="inferred from homology"/>
<evidence type="ECO:0000259" key="16">
    <source>
        <dbReference type="PROSITE" id="PS50011"/>
    </source>
</evidence>
<dbReference type="PROSITE" id="PS00107">
    <property type="entry name" value="PROTEIN_KINASE_ATP"/>
    <property type="match status" value="1"/>
</dbReference>
<dbReference type="SMART" id="SM00220">
    <property type="entry name" value="S_TKc"/>
    <property type="match status" value="1"/>
</dbReference>
<evidence type="ECO:0000256" key="4">
    <source>
        <dbReference type="ARBA" id="ARBA00022527"/>
    </source>
</evidence>
<dbReference type="PROSITE" id="PS50011">
    <property type="entry name" value="PROTEIN_KINASE_DOM"/>
    <property type="match status" value="1"/>
</dbReference>
<name>A0AAQ4Q6W1_GASAC</name>
<dbReference type="Gene3D" id="1.10.510.10">
    <property type="entry name" value="Transferase(Phosphotransferase) domain 1"/>
    <property type="match status" value="1"/>
</dbReference>
<evidence type="ECO:0000256" key="1">
    <source>
        <dbReference type="ARBA" id="ARBA00004496"/>
    </source>
</evidence>
<dbReference type="Gene3D" id="3.30.200.20">
    <property type="entry name" value="Phosphorylase Kinase, domain 1"/>
    <property type="match status" value="1"/>
</dbReference>
<dbReference type="PANTHER" id="PTHR22984:SF32">
    <property type="entry name" value="SERINE_THREONINE-PROTEIN KINASE"/>
    <property type="match status" value="1"/>
</dbReference>
<organism evidence="17 18">
    <name type="scientific">Gasterosteus aculeatus aculeatus</name>
    <name type="common">three-spined stickleback</name>
    <dbReference type="NCBI Taxonomy" id="481459"/>
    <lineage>
        <taxon>Eukaryota</taxon>
        <taxon>Metazoa</taxon>
        <taxon>Chordata</taxon>
        <taxon>Craniata</taxon>
        <taxon>Vertebrata</taxon>
        <taxon>Euteleostomi</taxon>
        <taxon>Actinopterygii</taxon>
        <taxon>Neopterygii</taxon>
        <taxon>Teleostei</taxon>
        <taxon>Neoteleostei</taxon>
        <taxon>Acanthomorphata</taxon>
        <taxon>Eupercaria</taxon>
        <taxon>Perciformes</taxon>
        <taxon>Cottioidei</taxon>
        <taxon>Gasterosteales</taxon>
        <taxon>Gasterosteidae</taxon>
        <taxon>Gasterosteus</taxon>
    </lineage>
</organism>